<reference evidence="6" key="1">
    <citation type="submission" date="2023-08" db="EMBL/GenBank/DDBJ databases">
        <authorList>
            <person name="Alioto T."/>
            <person name="Alioto T."/>
            <person name="Gomez Garrido J."/>
        </authorList>
    </citation>
    <scope>NUCLEOTIDE SEQUENCE</scope>
</reference>
<name>A0AAV1GEW5_XYRNO</name>
<protein>
    <submittedName>
        <fullName evidence="6">Tomoregulin-1-like isoform X1</fullName>
    </submittedName>
</protein>
<sequence length="109" mass="11594">MSTAFNPPQARGIDLSLPTCGETQCNGHGTCVSPPGGGTALVCECELGYRGEFCDDTVNGALSLPLTLSVVAVILGLLILAFIVAKMRQRQKKKLRKIREVEDGYNVAV</sequence>
<dbReference type="InterPro" id="IPR013111">
    <property type="entry name" value="EGF_extracell"/>
</dbReference>
<feature type="transmembrane region" description="Helical" evidence="4">
    <location>
        <begin position="66"/>
        <end position="85"/>
    </location>
</feature>
<dbReference type="Proteomes" id="UP001178508">
    <property type="component" value="Chromosome 13"/>
</dbReference>
<keyword evidence="2 3" id="KW-1015">Disulfide bond</keyword>
<keyword evidence="4" id="KW-0812">Transmembrane</keyword>
<evidence type="ECO:0000259" key="5">
    <source>
        <dbReference type="PROSITE" id="PS50026"/>
    </source>
</evidence>
<keyword evidence="1 3" id="KW-0245">EGF-like domain</keyword>
<feature type="disulfide bond" evidence="3">
    <location>
        <begin position="45"/>
        <end position="54"/>
    </location>
</feature>
<dbReference type="SUPFAM" id="SSF57196">
    <property type="entry name" value="EGF/Laminin"/>
    <property type="match status" value="1"/>
</dbReference>
<evidence type="ECO:0000256" key="1">
    <source>
        <dbReference type="ARBA" id="ARBA00022536"/>
    </source>
</evidence>
<proteinExistence type="predicted"/>
<evidence type="ECO:0000256" key="2">
    <source>
        <dbReference type="ARBA" id="ARBA00023157"/>
    </source>
</evidence>
<keyword evidence="4" id="KW-1133">Transmembrane helix</keyword>
<evidence type="ECO:0000256" key="4">
    <source>
        <dbReference type="SAM" id="Phobius"/>
    </source>
</evidence>
<dbReference type="Pfam" id="PF07974">
    <property type="entry name" value="EGF_2"/>
    <property type="match status" value="1"/>
</dbReference>
<evidence type="ECO:0000256" key="3">
    <source>
        <dbReference type="PROSITE-ProRule" id="PRU00076"/>
    </source>
</evidence>
<keyword evidence="4" id="KW-0472">Membrane</keyword>
<dbReference type="EMBL" id="OY660876">
    <property type="protein sequence ID" value="CAJ1071214.1"/>
    <property type="molecule type" value="Genomic_DNA"/>
</dbReference>
<dbReference type="PROSITE" id="PS01186">
    <property type="entry name" value="EGF_2"/>
    <property type="match status" value="1"/>
</dbReference>
<feature type="domain" description="EGF-like" evidence="5">
    <location>
        <begin position="16"/>
        <end position="55"/>
    </location>
</feature>
<keyword evidence="7" id="KW-1185">Reference proteome</keyword>
<dbReference type="Gene3D" id="2.10.25.10">
    <property type="entry name" value="Laminin"/>
    <property type="match status" value="1"/>
</dbReference>
<evidence type="ECO:0000313" key="6">
    <source>
        <dbReference type="EMBL" id="CAJ1071214.1"/>
    </source>
</evidence>
<comment type="caution">
    <text evidence="3">Lacks conserved residue(s) required for the propagation of feature annotation.</text>
</comment>
<evidence type="ECO:0000313" key="7">
    <source>
        <dbReference type="Proteomes" id="UP001178508"/>
    </source>
</evidence>
<dbReference type="PROSITE" id="PS00022">
    <property type="entry name" value="EGF_1"/>
    <property type="match status" value="1"/>
</dbReference>
<accession>A0AAV1GEW5</accession>
<organism evidence="6 7">
    <name type="scientific">Xyrichtys novacula</name>
    <name type="common">Pearly razorfish</name>
    <name type="synonym">Hemipteronotus novacula</name>
    <dbReference type="NCBI Taxonomy" id="13765"/>
    <lineage>
        <taxon>Eukaryota</taxon>
        <taxon>Metazoa</taxon>
        <taxon>Chordata</taxon>
        <taxon>Craniata</taxon>
        <taxon>Vertebrata</taxon>
        <taxon>Euteleostomi</taxon>
        <taxon>Actinopterygii</taxon>
        <taxon>Neopterygii</taxon>
        <taxon>Teleostei</taxon>
        <taxon>Neoteleostei</taxon>
        <taxon>Acanthomorphata</taxon>
        <taxon>Eupercaria</taxon>
        <taxon>Labriformes</taxon>
        <taxon>Labridae</taxon>
        <taxon>Xyrichtys</taxon>
    </lineage>
</organism>
<dbReference type="PROSITE" id="PS50026">
    <property type="entry name" value="EGF_3"/>
    <property type="match status" value="1"/>
</dbReference>
<dbReference type="InterPro" id="IPR000742">
    <property type="entry name" value="EGF"/>
</dbReference>
<gene>
    <name evidence="6" type="ORF">XNOV1_A016061</name>
</gene>
<dbReference type="AlphaFoldDB" id="A0AAV1GEW5"/>